<feature type="domain" description="Ig-like" evidence="10">
    <location>
        <begin position="147"/>
        <end position="236"/>
    </location>
</feature>
<evidence type="ECO:0000256" key="7">
    <source>
        <dbReference type="ARBA" id="ARBA00023180"/>
    </source>
</evidence>
<keyword evidence="11" id="KW-1185">Reference proteome</keyword>
<dbReference type="Gene3D" id="2.60.40.10">
    <property type="entry name" value="Immunoglobulins"/>
    <property type="match status" value="3"/>
</dbReference>
<dbReference type="OrthoDB" id="10012075at2759"/>
<dbReference type="SUPFAM" id="SSF48726">
    <property type="entry name" value="Immunoglobulin"/>
    <property type="match status" value="3"/>
</dbReference>
<keyword evidence="6" id="KW-1015">Disulfide bond</keyword>
<dbReference type="SMART" id="SM00409">
    <property type="entry name" value="IG"/>
    <property type="match status" value="3"/>
</dbReference>
<gene>
    <name evidence="12" type="primary">LOC108742842</name>
</gene>
<keyword evidence="3" id="KW-0732">Signal</keyword>
<evidence type="ECO:0000256" key="5">
    <source>
        <dbReference type="ARBA" id="ARBA00023136"/>
    </source>
</evidence>
<dbReference type="STRING" id="224129.A0A1W4XLM5"/>
<evidence type="ECO:0000259" key="10">
    <source>
        <dbReference type="PROSITE" id="PS50835"/>
    </source>
</evidence>
<evidence type="ECO:0000256" key="6">
    <source>
        <dbReference type="ARBA" id="ARBA00023157"/>
    </source>
</evidence>
<evidence type="ECO:0000256" key="1">
    <source>
        <dbReference type="ARBA" id="ARBA00004236"/>
    </source>
</evidence>
<evidence type="ECO:0000313" key="11">
    <source>
        <dbReference type="Proteomes" id="UP000192223"/>
    </source>
</evidence>
<proteinExistence type="predicted"/>
<dbReference type="GO" id="GO:0005886">
    <property type="term" value="C:plasma membrane"/>
    <property type="evidence" value="ECO:0007669"/>
    <property type="project" value="UniProtKB-SubCell"/>
</dbReference>
<evidence type="ECO:0000313" key="12">
    <source>
        <dbReference type="RefSeq" id="XP_018333682.1"/>
    </source>
</evidence>
<sequence length="340" mass="38615">MYHSATEMVSMAFYVIHLFSSFYIVTTVQALQDYRLWSRTSLAQPEFVGSIKNITVHMGKEAVLSCSVSNIGNYKVAWVREKDHTILSLQTRTVTHSSRISVIYDGLKTWELRIRHVKEDDRGCYMCEINTNVLKVQKGCIDVYVSPDIISEDTSGDVSAMEGENACLSCRASGRPTPRIIWKREDGKPIIFRSGPKEIEKVDIFNGSELNFFQLDRKQMGAYLCIASNDVPPAVSKRIILKVIFSPVIRVPSQLLGAPFGTSVRLECYVEAFPNTINYWVKDREEMLLNGTKYTVREEKYGYNVFMLLIIHSFFVDDIGTYNCVSTNSLGKAEGTIRLY</sequence>
<keyword evidence="2" id="KW-1003">Cell membrane</keyword>
<dbReference type="InterPro" id="IPR003598">
    <property type="entry name" value="Ig_sub2"/>
</dbReference>
<dbReference type="PROSITE" id="PS50835">
    <property type="entry name" value="IG_LIKE"/>
    <property type="match status" value="3"/>
</dbReference>
<evidence type="ECO:0000256" key="2">
    <source>
        <dbReference type="ARBA" id="ARBA00022475"/>
    </source>
</evidence>
<dbReference type="PANTHER" id="PTHR12231">
    <property type="entry name" value="CTX-RELATED TYPE I TRANSMEMBRANE PROTEIN"/>
    <property type="match status" value="1"/>
</dbReference>
<protein>
    <submittedName>
        <fullName evidence="12">Lachesin-like</fullName>
    </submittedName>
</protein>
<dbReference type="FunFam" id="2.60.40.10:FF:000328">
    <property type="entry name" value="CLUMA_CG000981, isoform A"/>
    <property type="match status" value="1"/>
</dbReference>
<dbReference type="InterPro" id="IPR013098">
    <property type="entry name" value="Ig_I-set"/>
</dbReference>
<dbReference type="InterPro" id="IPR007110">
    <property type="entry name" value="Ig-like_dom"/>
</dbReference>
<evidence type="ECO:0000256" key="9">
    <source>
        <dbReference type="SAM" id="Phobius"/>
    </source>
</evidence>
<keyword evidence="7" id="KW-0325">Glycoprotein</keyword>
<feature type="domain" description="Ig-like" evidence="10">
    <location>
        <begin position="247"/>
        <end position="338"/>
    </location>
</feature>
<feature type="transmembrane region" description="Helical" evidence="9">
    <location>
        <begin position="12"/>
        <end position="31"/>
    </location>
</feature>
<dbReference type="GO" id="GO:0043005">
    <property type="term" value="C:neuron projection"/>
    <property type="evidence" value="ECO:0007669"/>
    <property type="project" value="TreeGrafter"/>
</dbReference>
<evidence type="ECO:0000256" key="8">
    <source>
        <dbReference type="ARBA" id="ARBA00023319"/>
    </source>
</evidence>
<name>A0A1W4XLM5_AGRPL</name>
<dbReference type="InParanoid" id="A0A1W4XLM5"/>
<keyword evidence="5 9" id="KW-0472">Membrane</keyword>
<comment type="subcellular location">
    <subcellularLocation>
        <location evidence="1">Cell membrane</location>
    </subcellularLocation>
</comment>
<dbReference type="Proteomes" id="UP000192223">
    <property type="component" value="Unplaced"/>
</dbReference>
<dbReference type="SMART" id="SM00408">
    <property type="entry name" value="IGc2"/>
    <property type="match status" value="3"/>
</dbReference>
<dbReference type="KEGG" id="apln:108742842"/>
<reference evidence="12" key="1">
    <citation type="submission" date="2025-08" db="UniProtKB">
        <authorList>
            <consortium name="RefSeq"/>
        </authorList>
    </citation>
    <scope>IDENTIFICATION</scope>
    <source>
        <tissue evidence="12">Entire body</tissue>
    </source>
</reference>
<keyword evidence="9" id="KW-1133">Transmembrane helix</keyword>
<keyword evidence="4" id="KW-0677">Repeat</keyword>
<dbReference type="AlphaFoldDB" id="A0A1W4XLM5"/>
<feature type="non-terminal residue" evidence="12">
    <location>
        <position position="340"/>
    </location>
</feature>
<dbReference type="InterPro" id="IPR003599">
    <property type="entry name" value="Ig_sub"/>
</dbReference>
<dbReference type="RefSeq" id="XP_018333682.1">
    <property type="nucleotide sequence ID" value="XM_018478180.1"/>
</dbReference>
<keyword evidence="9" id="KW-0812">Transmembrane</keyword>
<dbReference type="Pfam" id="PF07679">
    <property type="entry name" value="I-set"/>
    <property type="match status" value="2"/>
</dbReference>
<feature type="domain" description="Ig-like" evidence="10">
    <location>
        <begin position="45"/>
        <end position="137"/>
    </location>
</feature>
<accession>A0A1W4XLM5</accession>
<evidence type="ECO:0000256" key="3">
    <source>
        <dbReference type="ARBA" id="ARBA00022729"/>
    </source>
</evidence>
<dbReference type="FunCoup" id="A0A1W4XLM5">
    <property type="interactions" value="231"/>
</dbReference>
<dbReference type="PANTHER" id="PTHR12231:SF271">
    <property type="entry name" value="DPR-INTERACTING PROTEIN GAMMA"/>
    <property type="match status" value="1"/>
</dbReference>
<evidence type="ECO:0000256" key="4">
    <source>
        <dbReference type="ARBA" id="ARBA00022737"/>
    </source>
</evidence>
<dbReference type="GeneID" id="108742842"/>
<dbReference type="InterPro" id="IPR013783">
    <property type="entry name" value="Ig-like_fold"/>
</dbReference>
<dbReference type="Pfam" id="PF13927">
    <property type="entry name" value="Ig_3"/>
    <property type="match status" value="1"/>
</dbReference>
<dbReference type="InterPro" id="IPR036179">
    <property type="entry name" value="Ig-like_dom_sf"/>
</dbReference>
<keyword evidence="8" id="KW-0393">Immunoglobulin domain</keyword>
<organism evidence="11 12">
    <name type="scientific">Agrilus planipennis</name>
    <name type="common">Emerald ash borer</name>
    <name type="synonym">Agrilus marcopoli</name>
    <dbReference type="NCBI Taxonomy" id="224129"/>
    <lineage>
        <taxon>Eukaryota</taxon>
        <taxon>Metazoa</taxon>
        <taxon>Ecdysozoa</taxon>
        <taxon>Arthropoda</taxon>
        <taxon>Hexapoda</taxon>
        <taxon>Insecta</taxon>
        <taxon>Pterygota</taxon>
        <taxon>Neoptera</taxon>
        <taxon>Endopterygota</taxon>
        <taxon>Coleoptera</taxon>
        <taxon>Polyphaga</taxon>
        <taxon>Elateriformia</taxon>
        <taxon>Buprestoidea</taxon>
        <taxon>Buprestidae</taxon>
        <taxon>Agrilinae</taxon>
        <taxon>Agrilus</taxon>
    </lineage>
</organism>
<dbReference type="InterPro" id="IPR051170">
    <property type="entry name" value="Neural/epithelial_adhesion"/>
</dbReference>